<evidence type="ECO:0000259" key="1">
    <source>
        <dbReference type="PROSITE" id="PS51925"/>
    </source>
</evidence>
<dbReference type="ExpressionAtlas" id="B6SMR8">
    <property type="expression patterns" value="baseline"/>
</dbReference>
<dbReference type="GeneID" id="100280825"/>
<sequence>MSHISFLRVCSYIKDNKLQDPTNNNILKCDEKLKTILLGRSKATPSELPMIVHCLAVADCFPPLVPASQQNFNLWISFFT</sequence>
<dbReference type="InterPro" id="IPR003121">
    <property type="entry name" value="SWIB_MDM2_domain"/>
</dbReference>
<dbReference type="EMBL" id="EU954033">
    <property type="protein sequence ID" value="ACG26151.1"/>
    <property type="molecule type" value="mRNA"/>
</dbReference>
<name>B6SMR8_MAIZE</name>
<dbReference type="KEGG" id="zma:100280825"/>
<dbReference type="CDD" id="cd10567">
    <property type="entry name" value="SWIB-MDM2_like"/>
    <property type="match status" value="1"/>
</dbReference>
<dbReference type="OrthoDB" id="10251073at2759"/>
<dbReference type="HOGENOM" id="CLU_2593271_0_0_1"/>
<dbReference type="PROSITE" id="PS51925">
    <property type="entry name" value="SWIB_MDM2"/>
    <property type="match status" value="1"/>
</dbReference>
<organism evidence="2">
    <name type="scientific">Zea mays</name>
    <name type="common">Maize</name>
    <dbReference type="NCBI Taxonomy" id="4577"/>
    <lineage>
        <taxon>Eukaryota</taxon>
        <taxon>Viridiplantae</taxon>
        <taxon>Streptophyta</taxon>
        <taxon>Embryophyta</taxon>
        <taxon>Tracheophyta</taxon>
        <taxon>Spermatophyta</taxon>
        <taxon>Magnoliopsida</taxon>
        <taxon>Liliopsida</taxon>
        <taxon>Poales</taxon>
        <taxon>Poaceae</taxon>
        <taxon>PACMAD clade</taxon>
        <taxon>Panicoideae</taxon>
        <taxon>Andropogonodae</taxon>
        <taxon>Andropogoneae</taxon>
        <taxon>Tripsacinae</taxon>
        <taxon>Zea</taxon>
    </lineage>
</organism>
<dbReference type="RefSeq" id="NP_001147217.1">
    <property type="nucleotide sequence ID" value="NM_001153745.1"/>
</dbReference>
<dbReference type="Gene3D" id="1.10.245.10">
    <property type="entry name" value="SWIB/MDM2 domain"/>
    <property type="match status" value="1"/>
</dbReference>
<feature type="domain" description="DM2" evidence="1">
    <location>
        <begin position="1"/>
        <end position="58"/>
    </location>
</feature>
<dbReference type="InterPro" id="IPR036885">
    <property type="entry name" value="SWIB_MDM2_dom_sf"/>
</dbReference>
<reference evidence="2" key="1">
    <citation type="journal article" date="2009" name="Plant Mol. Biol.">
        <title>Insights into corn genes derived from large-scale cDNA sequencing.</title>
        <authorList>
            <person name="Alexandrov N.N."/>
            <person name="Brover V.V."/>
            <person name="Freidin S."/>
            <person name="Troukhan M.E."/>
            <person name="Tatarinova T.V."/>
            <person name="Zhang H."/>
            <person name="Swaller T.J."/>
            <person name="Lu Y.P."/>
            <person name="Bouck J."/>
            <person name="Flavell R.B."/>
            <person name="Feldmann K.A."/>
        </authorList>
    </citation>
    <scope>NUCLEOTIDE SEQUENCE</scope>
</reference>
<dbReference type="AlphaFoldDB" id="B6SMR8"/>
<dbReference type="SUPFAM" id="SSF47592">
    <property type="entry name" value="SWIB/MDM2 domain"/>
    <property type="match status" value="1"/>
</dbReference>
<proteinExistence type="evidence at transcript level"/>
<accession>B6SMR8</accession>
<evidence type="ECO:0000313" key="2">
    <source>
        <dbReference type="EMBL" id="ACG26151.1"/>
    </source>
</evidence>
<dbReference type="Pfam" id="PF02201">
    <property type="entry name" value="SWIB"/>
    <property type="match status" value="1"/>
</dbReference>
<protein>
    <submittedName>
        <fullName evidence="2">SWIb domain-containing protein</fullName>
    </submittedName>
</protein>